<dbReference type="Proteomes" id="UP001142462">
    <property type="component" value="Unassembled WGS sequence"/>
</dbReference>
<evidence type="ECO:0000313" key="1">
    <source>
        <dbReference type="EMBL" id="GLJ62427.1"/>
    </source>
</evidence>
<evidence type="ECO:0008006" key="3">
    <source>
        <dbReference type="Google" id="ProtNLM"/>
    </source>
</evidence>
<dbReference type="RefSeq" id="WP_271174121.1">
    <property type="nucleotide sequence ID" value="NZ_BSEJ01000013.1"/>
</dbReference>
<name>A0A9W6LXF8_9MICO</name>
<sequence>MKRAIMTDPEQLRSLEGQQYVVLCPTGPVAAFFDATQEELRAAVPMAPFPTVGHVTLRGFSEARRVGELRNEIRAWAAGIPPIELQVDAVDAFPAPFQIVITRLARTASLVDAYSSLTDRLGATDFSRVGELPLEQWVFHLSLIYGAALSAEEWETLRRGAVRDIPSGPSETVASVEFVWFEGGAEHSETIALGG</sequence>
<organism evidence="1 2">
    <name type="scientific">Microbacterium barkeri</name>
    <dbReference type="NCBI Taxonomy" id="33917"/>
    <lineage>
        <taxon>Bacteria</taxon>
        <taxon>Bacillati</taxon>
        <taxon>Actinomycetota</taxon>
        <taxon>Actinomycetes</taxon>
        <taxon>Micrococcales</taxon>
        <taxon>Microbacteriaceae</taxon>
        <taxon>Microbacterium</taxon>
    </lineage>
</organism>
<comment type="caution">
    <text evidence="1">The sequence shown here is derived from an EMBL/GenBank/DDBJ whole genome shotgun (WGS) entry which is preliminary data.</text>
</comment>
<dbReference type="AlphaFoldDB" id="A0A9W6LXF8"/>
<reference evidence="1" key="1">
    <citation type="journal article" date="2014" name="Int. J. Syst. Evol. Microbiol.">
        <title>Complete genome sequence of Corynebacterium casei LMG S-19264T (=DSM 44701T), isolated from a smear-ripened cheese.</title>
        <authorList>
            <consortium name="US DOE Joint Genome Institute (JGI-PGF)"/>
            <person name="Walter F."/>
            <person name="Albersmeier A."/>
            <person name="Kalinowski J."/>
            <person name="Ruckert C."/>
        </authorList>
    </citation>
    <scope>NUCLEOTIDE SEQUENCE</scope>
    <source>
        <strain evidence="1">VKM Ac-1020</strain>
    </source>
</reference>
<dbReference type="InterPro" id="IPR009097">
    <property type="entry name" value="Cyclic_Pdiesterase"/>
</dbReference>
<dbReference type="Gene3D" id="3.90.1140.10">
    <property type="entry name" value="Cyclic phosphodiesterase"/>
    <property type="match status" value="1"/>
</dbReference>
<dbReference type="SUPFAM" id="SSF55144">
    <property type="entry name" value="LigT-like"/>
    <property type="match status" value="1"/>
</dbReference>
<accession>A0A9W6LXF8</accession>
<dbReference type="EMBL" id="BSEJ01000013">
    <property type="protein sequence ID" value="GLJ62427.1"/>
    <property type="molecule type" value="Genomic_DNA"/>
</dbReference>
<proteinExistence type="predicted"/>
<protein>
    <recommendedName>
        <fullName evidence="3">2'-5' RNA ligase superfamily protein</fullName>
    </recommendedName>
</protein>
<reference evidence="1" key="2">
    <citation type="submission" date="2023-01" db="EMBL/GenBank/DDBJ databases">
        <authorList>
            <person name="Sun Q."/>
            <person name="Evtushenko L."/>
        </authorList>
    </citation>
    <scope>NUCLEOTIDE SEQUENCE</scope>
    <source>
        <strain evidence="1">VKM Ac-1020</strain>
    </source>
</reference>
<gene>
    <name evidence="1" type="ORF">GCM10017576_25570</name>
</gene>
<dbReference type="Pfam" id="PF13563">
    <property type="entry name" value="2_5_RNA_ligase2"/>
    <property type="match status" value="1"/>
</dbReference>
<keyword evidence="2" id="KW-1185">Reference proteome</keyword>
<evidence type="ECO:0000313" key="2">
    <source>
        <dbReference type="Proteomes" id="UP001142462"/>
    </source>
</evidence>